<dbReference type="Gene3D" id="1.10.10.1830">
    <property type="entry name" value="Non-ribosomal peptide synthase, adenylation domain"/>
    <property type="match status" value="1"/>
</dbReference>
<feature type="domain" description="Condensation" evidence="1">
    <location>
        <begin position="157"/>
        <end position="437"/>
    </location>
</feature>
<reference evidence="3 4" key="1">
    <citation type="submission" date="2024-09" db="EMBL/GenBank/DDBJ databases">
        <authorList>
            <person name="Sun Q."/>
            <person name="Mori K."/>
        </authorList>
    </citation>
    <scope>NUCLEOTIDE SEQUENCE [LARGE SCALE GENOMIC DNA]</scope>
    <source>
        <strain evidence="3 4">TBRC 7907</strain>
    </source>
</reference>
<dbReference type="InterPro" id="IPR044894">
    <property type="entry name" value="TubC_N_sf"/>
</dbReference>
<dbReference type="Proteomes" id="UP001589693">
    <property type="component" value="Unassembled WGS sequence"/>
</dbReference>
<keyword evidence="4" id="KW-1185">Reference proteome</keyword>
<dbReference type="Pfam" id="PF18563">
    <property type="entry name" value="TubC_N"/>
    <property type="match status" value="1"/>
</dbReference>
<evidence type="ECO:0000259" key="2">
    <source>
        <dbReference type="Pfam" id="PF18563"/>
    </source>
</evidence>
<dbReference type="InterPro" id="IPR041464">
    <property type="entry name" value="TubC_N"/>
</dbReference>
<protein>
    <submittedName>
        <fullName evidence="3">Condensation domain-containing protein</fullName>
    </submittedName>
</protein>
<accession>A0ABV5ZXK1</accession>
<dbReference type="SUPFAM" id="SSF52777">
    <property type="entry name" value="CoA-dependent acyltransferases"/>
    <property type="match status" value="2"/>
</dbReference>
<proteinExistence type="predicted"/>
<feature type="domain" description="TubC N-terminal docking" evidence="2">
    <location>
        <begin position="11"/>
        <end position="53"/>
    </location>
</feature>
<name>A0ABV5ZXK1_9PSEU</name>
<dbReference type="PANTHER" id="PTHR45527">
    <property type="entry name" value="NONRIBOSOMAL PEPTIDE SYNTHETASE"/>
    <property type="match status" value="1"/>
</dbReference>
<dbReference type="EMBL" id="JBHLZU010000014">
    <property type="protein sequence ID" value="MFB9905634.1"/>
    <property type="molecule type" value="Genomic_DNA"/>
</dbReference>
<dbReference type="Gene3D" id="3.30.559.10">
    <property type="entry name" value="Chloramphenicol acetyltransferase-like domain"/>
    <property type="match status" value="1"/>
</dbReference>
<dbReference type="InterPro" id="IPR001242">
    <property type="entry name" value="Condensation_dom"/>
</dbReference>
<dbReference type="RefSeq" id="WP_377852937.1">
    <property type="nucleotide sequence ID" value="NZ_JBHLZU010000014.1"/>
</dbReference>
<dbReference type="Gene3D" id="3.30.559.30">
    <property type="entry name" value="Nonribosomal peptide synthetase, condensation domain"/>
    <property type="match status" value="1"/>
</dbReference>
<evidence type="ECO:0000313" key="3">
    <source>
        <dbReference type="EMBL" id="MFB9905634.1"/>
    </source>
</evidence>
<sequence length="570" mass="61414">MSDLPASIGALVDRGVELWTENDELRFLAPPGVFTDEARTAVRSARPELVSVLSGGKRLAPALHIERGRVDDRFAEAPSGVRTLAFALEGPLDPDALSSALTALVARHEVLRTAYVRIGGVFVRLIHPPLPVPLTRGSEPPRPHASRPPLLTAALSDDQVLTLTVHGIAVDGMSLALLLEELGPLYAGKSLPEPPSAQHQVRRERAYLVSPEAVAAQHYWRDRLIGAPALRLSGKAGEGGSTPVVVSPELTSAVRRRAAAERTTPFTVLLTAYSLLLSEITGCEDMLIAVPVAHRWHPEDEQTVSGARDLLLLRLELDSDDPLRTVHRERLNALDHGRLPFEALPPDLAPPRRPGRHPVFGIQFALQTFGDRLVPQLTDVTATPLNPPTGPLEPGFDFGLMLWVDGDRLVGDLACDGAVADASELPALAQRYSELVEELSASSRSAPAPLDDAVLDSRDGRTIAYVVTRDPVAAERLRRQHPSVLVVPVTRIPYDGDRVDLPALRTVPVTDPASLARWEAELSTHAGHPIAVEVAPRNDGSLSALQVTAPIDAVLTDRFGTRVTVSATRL</sequence>
<dbReference type="InterPro" id="IPR023213">
    <property type="entry name" value="CAT-like_dom_sf"/>
</dbReference>
<evidence type="ECO:0000259" key="1">
    <source>
        <dbReference type="Pfam" id="PF00668"/>
    </source>
</evidence>
<comment type="caution">
    <text evidence="3">The sequence shown here is derived from an EMBL/GenBank/DDBJ whole genome shotgun (WGS) entry which is preliminary data.</text>
</comment>
<dbReference type="Pfam" id="PF00668">
    <property type="entry name" value="Condensation"/>
    <property type="match status" value="1"/>
</dbReference>
<dbReference type="PANTHER" id="PTHR45527:SF1">
    <property type="entry name" value="FATTY ACID SYNTHASE"/>
    <property type="match status" value="1"/>
</dbReference>
<gene>
    <name evidence="3" type="ORF">ACFFQA_17005</name>
</gene>
<evidence type="ECO:0000313" key="4">
    <source>
        <dbReference type="Proteomes" id="UP001589693"/>
    </source>
</evidence>
<organism evidence="3 4">
    <name type="scientific">Allokutzneria oryzae</name>
    <dbReference type="NCBI Taxonomy" id="1378989"/>
    <lineage>
        <taxon>Bacteria</taxon>
        <taxon>Bacillati</taxon>
        <taxon>Actinomycetota</taxon>
        <taxon>Actinomycetes</taxon>
        <taxon>Pseudonocardiales</taxon>
        <taxon>Pseudonocardiaceae</taxon>
        <taxon>Allokutzneria</taxon>
    </lineage>
</organism>